<dbReference type="OrthoDB" id="341300at2759"/>
<accession>J4HUS1</accession>
<evidence type="ECO:0000256" key="1">
    <source>
        <dbReference type="SAM" id="MobiDB-lite"/>
    </source>
</evidence>
<dbReference type="EMBL" id="HE796979">
    <property type="protein sequence ID" value="CCM00312.1"/>
    <property type="molecule type" value="Genomic_DNA"/>
</dbReference>
<dbReference type="RefSeq" id="XP_012179595.1">
    <property type="nucleotide sequence ID" value="XM_012324205.1"/>
</dbReference>
<feature type="domain" description="PRELI/MSF1" evidence="2">
    <location>
        <begin position="1"/>
        <end position="170"/>
    </location>
</feature>
<dbReference type="PROSITE" id="PS50904">
    <property type="entry name" value="PRELI_MSF1"/>
    <property type="match status" value="1"/>
</dbReference>
<dbReference type="AlphaFoldDB" id="J4HUS1"/>
<sequence length="414" mass="46009">MRFYSQSFLYDDPWAIVSYAFFMRYPNPLASHVLSCDVISRTLSPSGSLVTTRLILKSGALPRWAPKGMISRAESWVVEESEVDPVGRTVRCTTKNLDHVKVMRVEERIILQQTEDGKTVQNTDARFVSGFGWGLTKKIENHGLARFKANIQRSRQGFHMILDLIRQSRMQPMTMGTTAAYMSSPSSAESSQPSSAASPSATAEEKGLCIGPESMYFPTSAARQLSTTPALPVSSEFVVCLSASPRKSLFCTLTKSGLSIWRIRPSAVLAHLSRTSTSLVEHGENVSMSWAPSGRRIVIQTTQSFLVLVTVEFDTEQVLYQSTPLAQNAQRHFLLGPGEAFPLHAITLHLEGVIRLEGTLLSVSPRDDYIQFSTRGPPAVQRVPWPGTQRDDMYATWVLNDEEFPWLEDSDGTN</sequence>
<evidence type="ECO:0000313" key="4">
    <source>
        <dbReference type="Proteomes" id="UP000006352"/>
    </source>
</evidence>
<evidence type="ECO:0000259" key="2">
    <source>
        <dbReference type="PROSITE" id="PS50904"/>
    </source>
</evidence>
<organism evidence="3 4">
    <name type="scientific">Fibroporia radiculosa</name>
    <dbReference type="NCBI Taxonomy" id="599839"/>
    <lineage>
        <taxon>Eukaryota</taxon>
        <taxon>Fungi</taxon>
        <taxon>Dikarya</taxon>
        <taxon>Basidiomycota</taxon>
        <taxon>Agaricomycotina</taxon>
        <taxon>Agaricomycetes</taxon>
        <taxon>Polyporales</taxon>
        <taxon>Fibroporiaceae</taxon>
        <taxon>Fibroporia</taxon>
    </lineage>
</organism>
<dbReference type="InParanoid" id="J4HUS1"/>
<reference evidence="3 4" key="1">
    <citation type="journal article" date="2012" name="Appl. Environ. Microbiol.">
        <title>Short-read sequencing for genomic analysis of the brown rot fungus Fibroporia radiculosa.</title>
        <authorList>
            <person name="Tang J.D."/>
            <person name="Perkins A.D."/>
            <person name="Sonstegard T.S."/>
            <person name="Schroeder S.G."/>
            <person name="Burgess S.C."/>
            <person name="Diehl S.V."/>
        </authorList>
    </citation>
    <scope>NUCLEOTIDE SEQUENCE [LARGE SCALE GENOMIC DNA]</scope>
    <source>
        <strain evidence="3 4">TFFH 294</strain>
    </source>
</reference>
<keyword evidence="4" id="KW-1185">Reference proteome</keyword>
<dbReference type="Pfam" id="PF04707">
    <property type="entry name" value="PRELI"/>
    <property type="match status" value="1"/>
</dbReference>
<protein>
    <recommendedName>
        <fullName evidence="2">PRELI/MSF1 domain-containing protein</fullName>
    </recommendedName>
</protein>
<feature type="compositionally biased region" description="Low complexity" evidence="1">
    <location>
        <begin position="180"/>
        <end position="202"/>
    </location>
</feature>
<dbReference type="HOGENOM" id="CLU_663988_0_0_1"/>
<name>J4HUS1_9APHY</name>
<dbReference type="InterPro" id="IPR006797">
    <property type="entry name" value="PRELI/MSF1_dom"/>
</dbReference>
<dbReference type="PANTHER" id="PTHR11158">
    <property type="entry name" value="MSF1/PX19 RELATED"/>
    <property type="match status" value="1"/>
</dbReference>
<dbReference type="GeneID" id="24095223"/>
<gene>
    <name evidence="3" type="ORF">FIBRA_02342</name>
</gene>
<proteinExistence type="predicted"/>
<evidence type="ECO:0000313" key="3">
    <source>
        <dbReference type="EMBL" id="CCM00312.1"/>
    </source>
</evidence>
<dbReference type="InterPro" id="IPR037365">
    <property type="entry name" value="Slowmo/Ups"/>
</dbReference>
<dbReference type="Proteomes" id="UP000006352">
    <property type="component" value="Unassembled WGS sequence"/>
</dbReference>
<dbReference type="GO" id="GO:0005758">
    <property type="term" value="C:mitochondrial intermembrane space"/>
    <property type="evidence" value="ECO:0007669"/>
    <property type="project" value="InterPro"/>
</dbReference>
<dbReference type="STRING" id="599839.J4HUS1"/>
<feature type="region of interest" description="Disordered" evidence="1">
    <location>
        <begin position="180"/>
        <end position="204"/>
    </location>
</feature>